<dbReference type="InterPro" id="IPR045886">
    <property type="entry name" value="ThiF/MoeB/HesA"/>
</dbReference>
<gene>
    <name evidence="3" type="ORF">D3P09_17300</name>
</gene>
<proteinExistence type="inferred from homology"/>
<keyword evidence="3" id="KW-0548">Nucleotidyltransferase</keyword>
<dbReference type="SUPFAM" id="SSF69572">
    <property type="entry name" value="Activating enzymes of the ubiquitin-like proteins"/>
    <property type="match status" value="1"/>
</dbReference>
<protein>
    <submittedName>
        <fullName evidence="3">Thiazole biosynthesis adenylyltransferase ThiF</fullName>
    </submittedName>
</protein>
<dbReference type="EMBL" id="QXQB01000004">
    <property type="protein sequence ID" value="RJX38508.1"/>
    <property type="molecule type" value="Genomic_DNA"/>
</dbReference>
<dbReference type="GO" id="GO:0008641">
    <property type="term" value="F:ubiquitin-like modifier activating enzyme activity"/>
    <property type="evidence" value="ECO:0007669"/>
    <property type="project" value="InterPro"/>
</dbReference>
<dbReference type="Gene3D" id="3.40.50.720">
    <property type="entry name" value="NAD(P)-binding Rossmann-like Domain"/>
    <property type="match status" value="1"/>
</dbReference>
<dbReference type="GO" id="GO:0016779">
    <property type="term" value="F:nucleotidyltransferase activity"/>
    <property type="evidence" value="ECO:0007669"/>
    <property type="project" value="UniProtKB-KW"/>
</dbReference>
<dbReference type="PANTHER" id="PTHR10953:SF102">
    <property type="entry name" value="ADENYLYLTRANSFERASE AND SULFURTRANSFERASE MOCS3"/>
    <property type="match status" value="1"/>
</dbReference>
<evidence type="ECO:0000313" key="4">
    <source>
        <dbReference type="Proteomes" id="UP000267798"/>
    </source>
</evidence>
<dbReference type="Proteomes" id="UP000267798">
    <property type="component" value="Unassembled WGS sequence"/>
</dbReference>
<dbReference type="CDD" id="cd00757">
    <property type="entry name" value="ThiF_MoeB_HesA_family"/>
    <property type="match status" value="1"/>
</dbReference>
<dbReference type="InterPro" id="IPR000594">
    <property type="entry name" value="ThiF_NAD_FAD-bd"/>
</dbReference>
<keyword evidence="3" id="KW-0808">Transferase</keyword>
<dbReference type="Pfam" id="PF00899">
    <property type="entry name" value="ThiF"/>
    <property type="match status" value="1"/>
</dbReference>
<dbReference type="GO" id="GO:0008146">
    <property type="term" value="F:sulfotransferase activity"/>
    <property type="evidence" value="ECO:0007669"/>
    <property type="project" value="TreeGrafter"/>
</dbReference>
<evidence type="ECO:0000313" key="3">
    <source>
        <dbReference type="EMBL" id="RJX38508.1"/>
    </source>
</evidence>
<dbReference type="PANTHER" id="PTHR10953">
    <property type="entry name" value="UBIQUITIN-ACTIVATING ENZYME E1"/>
    <property type="match status" value="1"/>
</dbReference>
<name>A0A3A6PHN6_9BACL</name>
<accession>A0A3A6PHN6</accession>
<dbReference type="GO" id="GO:0005829">
    <property type="term" value="C:cytosol"/>
    <property type="evidence" value="ECO:0007669"/>
    <property type="project" value="TreeGrafter"/>
</dbReference>
<evidence type="ECO:0000256" key="1">
    <source>
        <dbReference type="ARBA" id="ARBA00009919"/>
    </source>
</evidence>
<dbReference type="InterPro" id="IPR035985">
    <property type="entry name" value="Ubiquitin-activating_enz"/>
</dbReference>
<comment type="caution">
    <text evidence="3">The sequence shown here is derived from an EMBL/GenBank/DDBJ whole genome shotgun (WGS) entry which is preliminary data.</text>
</comment>
<reference evidence="3 4" key="1">
    <citation type="submission" date="2018-09" db="EMBL/GenBank/DDBJ databases">
        <title>Paenibacillus aracenensis nov. sp. isolated from a cave in southern Spain.</title>
        <authorList>
            <person name="Jurado V."/>
            <person name="Gutierrez-Patricio S."/>
            <person name="Gonzalez-Pimentel J.L."/>
            <person name="Miller A.Z."/>
            <person name="Laiz L."/>
            <person name="Saiz-Jimenez C."/>
        </authorList>
    </citation>
    <scope>NUCLEOTIDE SEQUENCE [LARGE SCALE GENOMIC DNA]</scope>
    <source>
        <strain evidence="3 4">JCM 19203</strain>
    </source>
</reference>
<organism evidence="3 4">
    <name type="scientific">Paenibacillus pinisoli</name>
    <dbReference type="NCBI Taxonomy" id="1276110"/>
    <lineage>
        <taxon>Bacteria</taxon>
        <taxon>Bacillati</taxon>
        <taxon>Bacillota</taxon>
        <taxon>Bacilli</taxon>
        <taxon>Bacillales</taxon>
        <taxon>Paenibacillaceae</taxon>
        <taxon>Paenibacillus</taxon>
    </lineage>
</organism>
<evidence type="ECO:0000259" key="2">
    <source>
        <dbReference type="Pfam" id="PF00899"/>
    </source>
</evidence>
<dbReference type="GO" id="GO:0004792">
    <property type="term" value="F:thiosulfate-cyanide sulfurtransferase activity"/>
    <property type="evidence" value="ECO:0007669"/>
    <property type="project" value="TreeGrafter"/>
</dbReference>
<feature type="domain" description="THIF-type NAD/FAD binding fold" evidence="2">
    <location>
        <begin position="5"/>
        <end position="243"/>
    </location>
</feature>
<keyword evidence="4" id="KW-1185">Reference proteome</keyword>
<comment type="similarity">
    <text evidence="1">Belongs to the HesA/MoeB/ThiF family.</text>
</comment>
<sequence length="342" mass="37346">MEERYSRQIRYSRIGLEGQKRLQDSRIAIVGMGALGTVLAQHLVRSGIGYTRLIDRDIVEWSNLQRQMLYTEQDALRLLPKAAAAAEHLRAINSSVTVEPITGDLNSSNASQWLEGVDLILDGSDNFSVRYLINDYSLKSGIPWIYGGAVGATGMTMTVIPHETACYRCLFPEPPAPGTTDTCDSAGVISPIIDIIASIQAAEAIKLLSGNREALHSTLFQVDLWNHAWLPVGISHARKEACPACGMGQYEFLDQQDRETVATALCGRQSVQLTPGQSARLDLSSMARKLSAAGNVYQNPYLLRLDLSGGMTFVLFPDGRAIVQGTEDTTRARSIYAELLGI</sequence>
<dbReference type="OrthoDB" id="9804286at2"/>
<dbReference type="FunFam" id="3.40.50.720:FF:000080">
    <property type="entry name" value="Thiazole biosynthesis adenylyltransferase ThiF"/>
    <property type="match status" value="1"/>
</dbReference>
<dbReference type="AlphaFoldDB" id="A0A3A6PHN6"/>